<keyword evidence="4" id="KW-1185">Reference proteome</keyword>
<dbReference type="PIRSF" id="PIRSF006661">
    <property type="entry name" value="PP-lp_UCP006661"/>
    <property type="match status" value="1"/>
</dbReference>
<evidence type="ECO:0000313" key="3">
    <source>
        <dbReference type="EMBL" id="QDT39334.1"/>
    </source>
</evidence>
<dbReference type="InterPro" id="IPR052188">
    <property type="entry name" value="Ni-pincer_cofactor_biosynth"/>
</dbReference>
<sequence>MASETDFAPLPQTLRAKADRLLNALRRYESVAVAMSAGVDSTVVAKAAALALEDRAVAVTASSASVPRAEIEQAEELARLIGIRHVVLSTNEFDSPLYVANAPDRCFHCKTELYGGIAAAQEQLGFATIVNGANADDLGDHRPGMRAAADLNVQSPLLDCGFHKDDIRALARFWNLPVWDKPASPCLSSRIAYGVEVTPERTHRVERAEAFLKERFNLRELRVRHEAGDLARIEVQPNRIPDLAAPEASQEITRELTSLGFKFVTIDLAGFRSGSLNAVVPVEMLRHHNGA</sequence>
<dbReference type="CDD" id="cd01990">
    <property type="entry name" value="LarE-like"/>
    <property type="match status" value="1"/>
</dbReference>
<proteinExistence type="predicted"/>
<dbReference type="NCBIfam" id="TIGR00268">
    <property type="entry name" value="ATP-dependent sacrificial sulfur transferase LarE"/>
    <property type="match status" value="1"/>
</dbReference>
<evidence type="ECO:0000259" key="2">
    <source>
        <dbReference type="Pfam" id="PF02540"/>
    </source>
</evidence>
<dbReference type="GO" id="GO:0006163">
    <property type="term" value="P:purine nucleotide metabolic process"/>
    <property type="evidence" value="ECO:0007669"/>
    <property type="project" value="UniProtKB-ARBA"/>
</dbReference>
<protein>
    <recommendedName>
        <fullName evidence="2">NAD/GMP synthase domain-containing protein</fullName>
    </recommendedName>
</protein>
<dbReference type="SUPFAM" id="SSF52402">
    <property type="entry name" value="Adenine nucleotide alpha hydrolases-like"/>
    <property type="match status" value="1"/>
</dbReference>
<gene>
    <name evidence="3" type="ORF">Pan189_37400</name>
</gene>
<feature type="domain" description="NAD/GMP synthase" evidence="2">
    <location>
        <begin position="28"/>
        <end position="91"/>
    </location>
</feature>
<organism evidence="3 4">
    <name type="scientific">Stratiformator vulcanicus</name>
    <dbReference type="NCBI Taxonomy" id="2527980"/>
    <lineage>
        <taxon>Bacteria</taxon>
        <taxon>Pseudomonadati</taxon>
        <taxon>Planctomycetota</taxon>
        <taxon>Planctomycetia</taxon>
        <taxon>Planctomycetales</taxon>
        <taxon>Planctomycetaceae</taxon>
        <taxon>Stratiformator</taxon>
    </lineage>
</organism>
<dbReference type="InterPro" id="IPR005232">
    <property type="entry name" value="LarE"/>
</dbReference>
<dbReference type="Gene3D" id="3.40.50.620">
    <property type="entry name" value="HUPs"/>
    <property type="match status" value="1"/>
</dbReference>
<dbReference type="EMBL" id="CP036268">
    <property type="protein sequence ID" value="QDT39334.1"/>
    <property type="molecule type" value="Genomic_DNA"/>
</dbReference>
<dbReference type="OrthoDB" id="9776919at2"/>
<dbReference type="Proteomes" id="UP000317318">
    <property type="component" value="Chromosome"/>
</dbReference>
<dbReference type="PANTHER" id="PTHR43169:SF2">
    <property type="entry name" value="NAD_GMP SYNTHASE DOMAIN-CONTAINING PROTEIN"/>
    <property type="match status" value="1"/>
</dbReference>
<dbReference type="InterPro" id="IPR014729">
    <property type="entry name" value="Rossmann-like_a/b/a_fold"/>
</dbReference>
<feature type="active site" description="Nucleophile and sulfur donor" evidence="1">
    <location>
        <position position="186"/>
    </location>
</feature>
<dbReference type="GO" id="GO:0016783">
    <property type="term" value="F:sulfurtransferase activity"/>
    <property type="evidence" value="ECO:0007669"/>
    <property type="project" value="InterPro"/>
</dbReference>
<dbReference type="PANTHER" id="PTHR43169">
    <property type="entry name" value="EXSB FAMILY PROTEIN"/>
    <property type="match status" value="1"/>
</dbReference>
<dbReference type="AlphaFoldDB" id="A0A517R605"/>
<evidence type="ECO:0000256" key="1">
    <source>
        <dbReference type="PIRSR" id="PIRSR006661-1"/>
    </source>
</evidence>
<dbReference type="Pfam" id="PF02540">
    <property type="entry name" value="NAD_synthase"/>
    <property type="match status" value="1"/>
</dbReference>
<name>A0A517R605_9PLAN</name>
<dbReference type="KEGG" id="svp:Pan189_37400"/>
<dbReference type="InterPro" id="IPR022310">
    <property type="entry name" value="NAD/GMP_synthase"/>
</dbReference>
<evidence type="ECO:0000313" key="4">
    <source>
        <dbReference type="Proteomes" id="UP000317318"/>
    </source>
</evidence>
<dbReference type="RefSeq" id="WP_145365480.1">
    <property type="nucleotide sequence ID" value="NZ_CP036268.1"/>
</dbReference>
<accession>A0A517R605</accession>
<reference evidence="3 4" key="1">
    <citation type="submission" date="2019-02" db="EMBL/GenBank/DDBJ databases">
        <title>Deep-cultivation of Planctomycetes and their phenomic and genomic characterization uncovers novel biology.</title>
        <authorList>
            <person name="Wiegand S."/>
            <person name="Jogler M."/>
            <person name="Boedeker C."/>
            <person name="Pinto D."/>
            <person name="Vollmers J."/>
            <person name="Rivas-Marin E."/>
            <person name="Kohn T."/>
            <person name="Peeters S.H."/>
            <person name="Heuer A."/>
            <person name="Rast P."/>
            <person name="Oberbeckmann S."/>
            <person name="Bunk B."/>
            <person name="Jeske O."/>
            <person name="Meyerdierks A."/>
            <person name="Storesund J.E."/>
            <person name="Kallscheuer N."/>
            <person name="Luecker S."/>
            <person name="Lage O.M."/>
            <person name="Pohl T."/>
            <person name="Merkel B.J."/>
            <person name="Hornburger P."/>
            <person name="Mueller R.-W."/>
            <person name="Bruemmer F."/>
            <person name="Labrenz M."/>
            <person name="Spormann A.M."/>
            <person name="Op den Camp H."/>
            <person name="Overmann J."/>
            <person name="Amann R."/>
            <person name="Jetten M.S.M."/>
            <person name="Mascher T."/>
            <person name="Medema M.H."/>
            <person name="Devos D.P."/>
            <person name="Kaster A.-K."/>
            <person name="Ovreas L."/>
            <person name="Rohde M."/>
            <person name="Galperin M.Y."/>
            <person name="Jogler C."/>
        </authorList>
    </citation>
    <scope>NUCLEOTIDE SEQUENCE [LARGE SCALE GENOMIC DNA]</scope>
    <source>
        <strain evidence="3 4">Pan189</strain>
    </source>
</reference>